<reference evidence="2" key="1">
    <citation type="submission" date="2022-11" db="UniProtKB">
        <authorList>
            <consortium name="WormBaseParasite"/>
        </authorList>
    </citation>
    <scope>IDENTIFICATION</scope>
</reference>
<proteinExistence type="predicted"/>
<sequence length="127" mass="14546">MQNRMNSNRMDGNGMYRDGMYSNGMNPNGMNSNGMYDNNGMYRMNNYNNGNGRMMSTSTPTPLRAKRGAGYYNQQRMNGNQLQNSGSMPSASSSSFEDGQMYTMPYYNPQQQQQQQQQIGMMNRYPM</sequence>
<protein>
    <submittedName>
        <fullName evidence="2">Uncharacterized protein</fullName>
    </submittedName>
</protein>
<accession>A0AC34GRW2</accession>
<name>A0AC34GRW2_9BILA</name>
<evidence type="ECO:0000313" key="2">
    <source>
        <dbReference type="WBParaSite" id="ES5_v2.g7260.t1"/>
    </source>
</evidence>
<dbReference type="Proteomes" id="UP000887579">
    <property type="component" value="Unplaced"/>
</dbReference>
<evidence type="ECO:0000313" key="1">
    <source>
        <dbReference type="Proteomes" id="UP000887579"/>
    </source>
</evidence>
<organism evidence="1 2">
    <name type="scientific">Panagrolaimus sp. ES5</name>
    <dbReference type="NCBI Taxonomy" id="591445"/>
    <lineage>
        <taxon>Eukaryota</taxon>
        <taxon>Metazoa</taxon>
        <taxon>Ecdysozoa</taxon>
        <taxon>Nematoda</taxon>
        <taxon>Chromadorea</taxon>
        <taxon>Rhabditida</taxon>
        <taxon>Tylenchina</taxon>
        <taxon>Panagrolaimomorpha</taxon>
        <taxon>Panagrolaimoidea</taxon>
        <taxon>Panagrolaimidae</taxon>
        <taxon>Panagrolaimus</taxon>
    </lineage>
</organism>
<dbReference type="WBParaSite" id="ES5_v2.g7260.t1">
    <property type="protein sequence ID" value="ES5_v2.g7260.t1"/>
    <property type="gene ID" value="ES5_v2.g7260"/>
</dbReference>